<comment type="subcellular location">
    <subcellularLocation>
        <location evidence="1">Membrane</location>
        <topology evidence="1">Multi-pass membrane protein</topology>
    </subcellularLocation>
</comment>
<evidence type="ECO:0000259" key="6">
    <source>
        <dbReference type="Pfam" id="PF01061"/>
    </source>
</evidence>
<evidence type="ECO:0000256" key="4">
    <source>
        <dbReference type="ARBA" id="ARBA00023136"/>
    </source>
</evidence>
<protein>
    <recommendedName>
        <fullName evidence="6">ABC-2 type transporter transmembrane domain-containing protein</fullName>
    </recommendedName>
</protein>
<evidence type="ECO:0000256" key="1">
    <source>
        <dbReference type="ARBA" id="ARBA00004141"/>
    </source>
</evidence>
<keyword evidence="8" id="KW-1185">Reference proteome</keyword>
<feature type="transmembrane region" description="Helical" evidence="5">
    <location>
        <begin position="27"/>
        <end position="47"/>
    </location>
</feature>
<keyword evidence="3 5" id="KW-1133">Transmembrane helix</keyword>
<evidence type="ECO:0000256" key="3">
    <source>
        <dbReference type="ARBA" id="ARBA00022989"/>
    </source>
</evidence>
<dbReference type="GO" id="GO:0016020">
    <property type="term" value="C:membrane"/>
    <property type="evidence" value="ECO:0007669"/>
    <property type="project" value="UniProtKB-SubCell"/>
</dbReference>
<dbReference type="InterPro" id="IPR051784">
    <property type="entry name" value="Nod_factor_ABC_transporter"/>
</dbReference>
<reference evidence="7 8" key="1">
    <citation type="submission" date="2016-12" db="EMBL/GenBank/DDBJ databases">
        <title>The draft genome sequence of Actinophytocola xinjiangensis.</title>
        <authorList>
            <person name="Wang W."/>
            <person name="Yuan L."/>
        </authorList>
    </citation>
    <scope>NUCLEOTIDE SEQUENCE [LARGE SCALE GENOMIC DNA]</scope>
    <source>
        <strain evidence="7 8">CGMCC 4.4663</strain>
    </source>
</reference>
<dbReference type="EMBL" id="MSIF01000001">
    <property type="protein sequence ID" value="OLF13980.1"/>
    <property type="molecule type" value="Genomic_DNA"/>
</dbReference>
<dbReference type="InterPro" id="IPR013525">
    <property type="entry name" value="ABC2_TM"/>
</dbReference>
<feature type="transmembrane region" description="Helical" evidence="5">
    <location>
        <begin position="230"/>
        <end position="254"/>
    </location>
</feature>
<keyword evidence="2 5" id="KW-0812">Transmembrane</keyword>
<comment type="caution">
    <text evidence="7">The sequence shown here is derived from an EMBL/GenBank/DDBJ whole genome shotgun (WGS) entry which is preliminary data.</text>
</comment>
<feature type="transmembrane region" description="Helical" evidence="5">
    <location>
        <begin position="88"/>
        <end position="104"/>
    </location>
</feature>
<dbReference type="RefSeq" id="WP_075130928.1">
    <property type="nucleotide sequence ID" value="NZ_MSIF01000001.1"/>
</dbReference>
<evidence type="ECO:0000313" key="8">
    <source>
        <dbReference type="Proteomes" id="UP000185696"/>
    </source>
</evidence>
<accession>A0A7Z0WRF5</accession>
<feature type="transmembrane region" description="Helical" evidence="5">
    <location>
        <begin position="59"/>
        <end position="82"/>
    </location>
</feature>
<keyword evidence="4 5" id="KW-0472">Membrane</keyword>
<dbReference type="Proteomes" id="UP000185696">
    <property type="component" value="Unassembled WGS sequence"/>
</dbReference>
<name>A0A7Z0WRF5_9PSEU</name>
<feature type="domain" description="ABC-2 type transporter transmembrane" evidence="6">
    <location>
        <begin position="29"/>
        <end position="214"/>
    </location>
</feature>
<dbReference type="PANTHER" id="PTHR43229">
    <property type="entry name" value="NODULATION PROTEIN J"/>
    <property type="match status" value="1"/>
</dbReference>
<dbReference type="PANTHER" id="PTHR43229:SF3">
    <property type="entry name" value="ABC-TYPE MULTIDRUG TRANSPORT SYSTEM, PERMEASE COMPONENT"/>
    <property type="match status" value="1"/>
</dbReference>
<feature type="transmembrane region" description="Helical" evidence="5">
    <location>
        <begin position="111"/>
        <end position="133"/>
    </location>
</feature>
<dbReference type="OrthoDB" id="4239003at2"/>
<dbReference type="GO" id="GO:0140359">
    <property type="term" value="F:ABC-type transporter activity"/>
    <property type="evidence" value="ECO:0007669"/>
    <property type="project" value="InterPro"/>
</dbReference>
<evidence type="ECO:0000256" key="2">
    <source>
        <dbReference type="ARBA" id="ARBA00022692"/>
    </source>
</evidence>
<organism evidence="7 8">
    <name type="scientific">Actinophytocola xinjiangensis</name>
    <dbReference type="NCBI Taxonomy" id="485602"/>
    <lineage>
        <taxon>Bacteria</taxon>
        <taxon>Bacillati</taxon>
        <taxon>Actinomycetota</taxon>
        <taxon>Actinomycetes</taxon>
        <taxon>Pseudonocardiales</taxon>
        <taxon>Pseudonocardiaceae</taxon>
    </lineage>
</organism>
<dbReference type="AlphaFoldDB" id="A0A7Z0WRF5"/>
<feature type="transmembrane region" description="Helical" evidence="5">
    <location>
        <begin position="172"/>
        <end position="191"/>
    </location>
</feature>
<dbReference type="Pfam" id="PF01061">
    <property type="entry name" value="ABC2_membrane"/>
    <property type="match status" value="1"/>
</dbReference>
<evidence type="ECO:0000256" key="5">
    <source>
        <dbReference type="SAM" id="Phobius"/>
    </source>
</evidence>
<gene>
    <name evidence="7" type="ORF">BLA60_02030</name>
</gene>
<proteinExistence type="predicted"/>
<sequence>MVSTWWRVGRASAANAFADLVVIYTPASWVFGWLVRVLAQVAFYALIGTLLESPAQQRFLLVGGAVTVMVTEVLLVCASTAWERQAGTLPLLVVAPVSMVPVFLGRSVQWIPSALATSSIALFALGPVFGVGWTVGTALLAWAVLVLTCLATYLFGFAVSMLVLGFIELRNLVGAVVTAITTAISGAVVPVDFWPAGVRFVAHLLPATYGLDALHRLSREEITFTILSNAGLLVLVGVGWLGIGASLLAALVGLGRRRGTLEFP</sequence>
<evidence type="ECO:0000313" key="7">
    <source>
        <dbReference type="EMBL" id="OLF13980.1"/>
    </source>
</evidence>
<feature type="transmembrane region" description="Helical" evidence="5">
    <location>
        <begin position="139"/>
        <end position="165"/>
    </location>
</feature>